<dbReference type="EMBL" id="SSFX01000042">
    <property type="protein sequence ID" value="TXI28788.1"/>
    <property type="molecule type" value="Genomic_DNA"/>
</dbReference>
<sequence>MHLPNERVYIEMRSENASLWIVPANGGEELALLIKAPSSVIKALIAGCPMNLLFGRKDSYLSIGVRILDMPDAPILISGIQREIEEHQALARLFVDRQTPVFLFNEMDVCLAWTNLEISDTDALHAAELIKQKPDLYIGEFSSECSHALDCFCFSSDPSQTNPNAVQIPLVTVVTSLEPWRVNKISFVGIRGHHTITIDDQNEGEIFERVIWASLESVFPLTLHKGAQVRIGKKLREFTDVLAYHEYGSFLIEAKDLSIIRAGYDRDQERRTKGVQKQIKKAIIQLKGACSALTRGDRVFAKTGEELDVVRNKPAHCIILITELMHWGDWQEIETQLIEAMRSTKAFFHLLDLSEFIVLLKASSGKAGLFDYHLMERCKVFVKNGSVHIHSQMAPNSTVQGTPRDKTV</sequence>
<comment type="caution">
    <text evidence="1">The sequence shown here is derived from an EMBL/GenBank/DDBJ whole genome shotgun (WGS) entry which is preliminary data.</text>
</comment>
<accession>A0A5C7VXC0</accession>
<dbReference type="AlphaFoldDB" id="A0A5C7VXC0"/>
<evidence type="ECO:0000313" key="2">
    <source>
        <dbReference type="Proteomes" id="UP000321055"/>
    </source>
</evidence>
<gene>
    <name evidence="1" type="ORF">E6Q60_06410</name>
</gene>
<dbReference type="Proteomes" id="UP000321055">
    <property type="component" value="Unassembled WGS sequence"/>
</dbReference>
<evidence type="ECO:0000313" key="1">
    <source>
        <dbReference type="EMBL" id="TXI28788.1"/>
    </source>
</evidence>
<name>A0A5C7VXC0_9PROT</name>
<protein>
    <submittedName>
        <fullName evidence="1">Uncharacterized protein</fullName>
    </submittedName>
</protein>
<proteinExistence type="predicted"/>
<organism evidence="1 2">
    <name type="scientific">Nitrosomonas oligotropha</name>
    <dbReference type="NCBI Taxonomy" id="42354"/>
    <lineage>
        <taxon>Bacteria</taxon>
        <taxon>Pseudomonadati</taxon>
        <taxon>Pseudomonadota</taxon>
        <taxon>Betaproteobacteria</taxon>
        <taxon>Nitrosomonadales</taxon>
        <taxon>Nitrosomonadaceae</taxon>
        <taxon>Nitrosomonas</taxon>
    </lineage>
</organism>
<reference evidence="1 2" key="1">
    <citation type="submission" date="2018-09" db="EMBL/GenBank/DDBJ databases">
        <title>Metagenome Assembled Genomes from an Advanced Water Purification Facility.</title>
        <authorList>
            <person name="Stamps B.W."/>
            <person name="Spear J.R."/>
        </authorList>
    </citation>
    <scope>NUCLEOTIDE SEQUENCE [LARGE SCALE GENOMIC DNA]</scope>
    <source>
        <strain evidence="1">Bin_54_1</strain>
    </source>
</reference>